<sequence>MKTFLRVLIVILLPAAALAEGAGARYGNSGFSEQTTNRLTWTLTRGVAACRQALPDVYRYDCYRATYADAVKDLKFNRDYAPARAVLAQVEQALAATITRYADPAAPRARQGFSRYRAIRPEALPAARE</sequence>
<dbReference type="AlphaFoldDB" id="A0A2M8IVP3"/>
<organism evidence="2 3">
    <name type="scientific">Pseudooceanicola lipolyticus</name>
    <dbReference type="NCBI Taxonomy" id="2029104"/>
    <lineage>
        <taxon>Bacteria</taxon>
        <taxon>Pseudomonadati</taxon>
        <taxon>Pseudomonadota</taxon>
        <taxon>Alphaproteobacteria</taxon>
        <taxon>Rhodobacterales</taxon>
        <taxon>Paracoccaceae</taxon>
        <taxon>Pseudooceanicola</taxon>
    </lineage>
</organism>
<keyword evidence="1" id="KW-0732">Signal</keyword>
<feature type="chain" id="PRO_5014799149" description="UrcA family protein" evidence="1">
    <location>
        <begin position="20"/>
        <end position="129"/>
    </location>
</feature>
<dbReference type="Proteomes" id="UP000231553">
    <property type="component" value="Unassembled WGS sequence"/>
</dbReference>
<name>A0A2M8IVP3_9RHOB</name>
<evidence type="ECO:0000256" key="1">
    <source>
        <dbReference type="SAM" id="SignalP"/>
    </source>
</evidence>
<feature type="non-terminal residue" evidence="2">
    <location>
        <position position="129"/>
    </location>
</feature>
<protein>
    <recommendedName>
        <fullName evidence="4">UrcA family protein</fullName>
    </recommendedName>
</protein>
<gene>
    <name evidence="2" type="ORF">CVM52_21385</name>
</gene>
<comment type="caution">
    <text evidence="2">The sequence shown here is derived from an EMBL/GenBank/DDBJ whole genome shotgun (WGS) entry which is preliminary data.</text>
</comment>
<evidence type="ECO:0000313" key="2">
    <source>
        <dbReference type="EMBL" id="PJE34606.1"/>
    </source>
</evidence>
<evidence type="ECO:0000313" key="3">
    <source>
        <dbReference type="Proteomes" id="UP000231553"/>
    </source>
</evidence>
<feature type="signal peptide" evidence="1">
    <location>
        <begin position="1"/>
        <end position="19"/>
    </location>
</feature>
<keyword evidence="3" id="KW-1185">Reference proteome</keyword>
<reference evidence="2 3" key="1">
    <citation type="journal article" date="2018" name="Int. J. Syst. Evol. Microbiol.">
        <title>Pseudooceanicola lipolyticus sp. nov., a marine alphaproteobacterium, reclassification of Oceanicola flagellatus as Pseudooceanicola flagellatus comb. nov. and emended description of the genus Pseudooceanicola.</title>
        <authorList>
            <person name="Huang M.-M."/>
            <person name="Guo L.-L."/>
            <person name="Wu Y.-H."/>
            <person name="Lai Q.-L."/>
            <person name="Shao Z.-Z."/>
            <person name="Wang C.-S."/>
            <person name="Wu M."/>
            <person name="Xu X.-W."/>
        </authorList>
    </citation>
    <scope>NUCLEOTIDE SEQUENCE [LARGE SCALE GENOMIC DNA]</scope>
    <source>
        <strain evidence="2 3">157</strain>
    </source>
</reference>
<accession>A0A2M8IVP3</accession>
<evidence type="ECO:0008006" key="4">
    <source>
        <dbReference type="Google" id="ProtNLM"/>
    </source>
</evidence>
<proteinExistence type="predicted"/>
<dbReference type="EMBL" id="PGTB01000159">
    <property type="protein sequence ID" value="PJE34606.1"/>
    <property type="molecule type" value="Genomic_DNA"/>
</dbReference>